<organism evidence="1 2">
    <name type="scientific">Paenibacillus beijingensis</name>
    <dbReference type="NCBI Taxonomy" id="1126833"/>
    <lineage>
        <taxon>Bacteria</taxon>
        <taxon>Bacillati</taxon>
        <taxon>Bacillota</taxon>
        <taxon>Bacilli</taxon>
        <taxon>Bacillales</taxon>
        <taxon>Paenibacillaceae</taxon>
        <taxon>Paenibacillus</taxon>
    </lineage>
</organism>
<gene>
    <name evidence="1" type="ORF">VN24_24795</name>
</gene>
<sequence length="232" mass="25599">MIALSLSGCMYPQERRAQGGPVSKDAVRAVQAAVDDYKRDTGLLPIKNSDQSTPFYEKFVVDLGKLQRMRYLDTLPAAAFESGGGYYFLVLDEQTKPRVKLMSLLVYQQLADIQGWVSDYSASHSGNLPKGEETYPGFNAVDYAKLGRSALSVRSMYSGNPVPVMMDGSGRVYADYARDIMAAVQKNGLAGMPADTDLRILLVDQTDFVPVKSPVYKLVRGEPRPQLPETNR</sequence>
<dbReference type="AlphaFoldDB" id="A0A0D5NS67"/>
<evidence type="ECO:0008006" key="3">
    <source>
        <dbReference type="Google" id="ProtNLM"/>
    </source>
</evidence>
<dbReference type="Proteomes" id="UP000032633">
    <property type="component" value="Chromosome"/>
</dbReference>
<dbReference type="KEGG" id="pbj:VN24_24795"/>
<dbReference type="OrthoDB" id="2449131at2"/>
<evidence type="ECO:0000313" key="2">
    <source>
        <dbReference type="Proteomes" id="UP000032633"/>
    </source>
</evidence>
<name>A0A0D5NS67_9BACL</name>
<reference evidence="2" key="2">
    <citation type="submission" date="2015-03" db="EMBL/GenBank/DDBJ databases">
        <title>Genome sequence of Paenibacillus beijingensis strain DSM 24997T.</title>
        <authorList>
            <person name="Kwak Y."/>
            <person name="Shin J.-H."/>
        </authorList>
    </citation>
    <scope>NUCLEOTIDE SEQUENCE [LARGE SCALE GENOMIC DNA]</scope>
    <source>
        <strain evidence="2">DSM 24997</strain>
    </source>
</reference>
<accession>A0A0D5NS67</accession>
<dbReference type="STRING" id="1126833.VN24_24795"/>
<protein>
    <recommendedName>
        <fullName evidence="3">Lipoprotein</fullName>
    </recommendedName>
</protein>
<dbReference type="PATRIC" id="fig|1126833.4.peg.5452"/>
<proteinExistence type="predicted"/>
<dbReference type="HOGENOM" id="CLU_094197_0_0_9"/>
<evidence type="ECO:0000313" key="1">
    <source>
        <dbReference type="EMBL" id="AJY78010.1"/>
    </source>
</evidence>
<dbReference type="EMBL" id="CP011058">
    <property type="protein sequence ID" value="AJY78010.1"/>
    <property type="molecule type" value="Genomic_DNA"/>
</dbReference>
<keyword evidence="2" id="KW-1185">Reference proteome</keyword>
<reference evidence="1 2" key="1">
    <citation type="journal article" date="2015" name="J. Biotechnol.">
        <title>Complete genome sequence of Paenibacillus beijingensis 7188(T) (=DSM 24997(T)), a novel rhizobacterium from jujube garden soil.</title>
        <authorList>
            <person name="Kwak Y."/>
            <person name="Shin J.H."/>
        </authorList>
    </citation>
    <scope>NUCLEOTIDE SEQUENCE [LARGE SCALE GENOMIC DNA]</scope>
    <source>
        <strain evidence="1 2">DSM 24997</strain>
    </source>
</reference>